<comment type="caution">
    <text evidence="1">The sequence shown here is derived from an EMBL/GenBank/DDBJ whole genome shotgun (WGS) entry which is preliminary data.</text>
</comment>
<gene>
    <name evidence="1" type="ORF">ONZ51_g7684</name>
</gene>
<protein>
    <submittedName>
        <fullName evidence="1">Uncharacterized protein</fullName>
    </submittedName>
</protein>
<keyword evidence="2" id="KW-1185">Reference proteome</keyword>
<name>A0AAD7TQ33_9APHY</name>
<dbReference type="Proteomes" id="UP001215151">
    <property type="component" value="Unassembled WGS sequence"/>
</dbReference>
<evidence type="ECO:0000313" key="1">
    <source>
        <dbReference type="EMBL" id="KAJ8473752.1"/>
    </source>
</evidence>
<organism evidence="1 2">
    <name type="scientific">Trametes cubensis</name>
    <dbReference type="NCBI Taxonomy" id="1111947"/>
    <lineage>
        <taxon>Eukaryota</taxon>
        <taxon>Fungi</taxon>
        <taxon>Dikarya</taxon>
        <taxon>Basidiomycota</taxon>
        <taxon>Agaricomycotina</taxon>
        <taxon>Agaricomycetes</taxon>
        <taxon>Polyporales</taxon>
        <taxon>Polyporaceae</taxon>
        <taxon>Trametes</taxon>
    </lineage>
</organism>
<sequence>MTWKWTDAAVACRIDVDSNNDLCACREYQPIEIRQTCNLEPQGSSYQLSEAISYTGPNARVVNLTGRLVDIGAGFATDLGKDEEYVRPVMVYRRVANSLGVSVNYTPVLKVWATAEYDERQLITGNISSLPELWSGDLSTITGPDVPLIVSRDKSTGKITVTLQGSATPPLPDAPRPQVCAGTLTLRHVLAAHMPPLWPQTVFKADLAFAAPELVADGVRAIGNLLINKGYSLKTFSKAGSNTEIHIDLTLPQNVNCNEAELHVLAALQASPTVHGKAFIKDRSGVTLLNSSPGLESWAEINPASPQWYGI</sequence>
<accession>A0AAD7TQ33</accession>
<dbReference type="AlphaFoldDB" id="A0AAD7TQ33"/>
<reference evidence="1" key="1">
    <citation type="submission" date="2022-11" db="EMBL/GenBank/DDBJ databases">
        <title>Genome Sequence of Cubamyces cubensis.</title>
        <authorList>
            <person name="Buettner E."/>
        </authorList>
    </citation>
    <scope>NUCLEOTIDE SEQUENCE</scope>
    <source>
        <strain evidence="1">MPL-01</strain>
    </source>
</reference>
<proteinExistence type="predicted"/>
<dbReference type="EMBL" id="JAPEVG010000211">
    <property type="protein sequence ID" value="KAJ8473752.1"/>
    <property type="molecule type" value="Genomic_DNA"/>
</dbReference>
<evidence type="ECO:0000313" key="2">
    <source>
        <dbReference type="Proteomes" id="UP001215151"/>
    </source>
</evidence>